<dbReference type="RefSeq" id="XP_001021517.2">
    <property type="nucleotide sequence ID" value="XM_001021517.2"/>
</dbReference>
<dbReference type="AlphaFoldDB" id="I7M9B5"/>
<evidence type="ECO:0000313" key="3">
    <source>
        <dbReference type="Proteomes" id="UP000009168"/>
    </source>
</evidence>
<dbReference type="KEGG" id="tet:TTHERM_00148820"/>
<dbReference type="EMBL" id="GG662603">
    <property type="protein sequence ID" value="EAS01272.2"/>
    <property type="molecule type" value="Genomic_DNA"/>
</dbReference>
<keyword evidence="1" id="KW-0175">Coiled coil</keyword>
<sequence>MKNANKVYQQTNRSSHSSFAFKENCKVDVMQNIINQNCGNGGVNSSQSVCPENKLNYLESNLNRLCVQQDALMPLLQFAEYLPVIQKYDTTLKNVTKKFDEFENRQVKVERIVEQRLKEKVDKSPLQKLETAKLSKNVDSLNQQLKDLELNFNNVHRWYEAKLKEESQTIQRSLEVKLEKQKNDFKNQLYSIKSNTSPLESMNVSTIQQSQVTREELFSFKQELMSEIKNICFEKLDNLRQDLNAEMRNIYKEIGSLRCDVEYISNLERKNKITSRFHDELSNKQLSQIEQQVIINILEQECFIEDLESFDKENTVRITQEINSINQDCQVLSQELEQQDICEKQKLDKKQKEIEYLFEKNVNLKYQLAGTKKKYANEIKKIEEKFIILDQINSNIQREEMTEQQEQNLYIIKSLELKLSELMNSINENLENEMNKIQETENQLGLLKKKLCQIQ</sequence>
<evidence type="ECO:0000256" key="1">
    <source>
        <dbReference type="SAM" id="Coils"/>
    </source>
</evidence>
<organism evidence="2 3">
    <name type="scientific">Tetrahymena thermophila (strain SB210)</name>
    <dbReference type="NCBI Taxonomy" id="312017"/>
    <lineage>
        <taxon>Eukaryota</taxon>
        <taxon>Sar</taxon>
        <taxon>Alveolata</taxon>
        <taxon>Ciliophora</taxon>
        <taxon>Intramacronucleata</taxon>
        <taxon>Oligohymenophorea</taxon>
        <taxon>Hymenostomatida</taxon>
        <taxon>Tetrahymenina</taxon>
        <taxon>Tetrahymenidae</taxon>
        <taxon>Tetrahymena</taxon>
    </lineage>
</organism>
<dbReference type="Proteomes" id="UP000009168">
    <property type="component" value="Unassembled WGS sequence"/>
</dbReference>
<dbReference type="eggNOG" id="ENOG502SVUG">
    <property type="taxonomic scope" value="Eukaryota"/>
</dbReference>
<evidence type="ECO:0000313" key="2">
    <source>
        <dbReference type="EMBL" id="EAS01272.2"/>
    </source>
</evidence>
<dbReference type="GeneID" id="7825214"/>
<name>I7M9B5_TETTS</name>
<gene>
    <name evidence="2" type="ORF">TTHERM_00148820</name>
</gene>
<dbReference type="OrthoDB" id="290954at2759"/>
<proteinExistence type="predicted"/>
<protein>
    <submittedName>
        <fullName evidence="2">Uncharacterized protein</fullName>
    </submittedName>
</protein>
<keyword evidence="3" id="KW-1185">Reference proteome</keyword>
<reference evidence="3" key="1">
    <citation type="journal article" date="2006" name="PLoS Biol.">
        <title>Macronuclear genome sequence of the ciliate Tetrahymena thermophila, a model eukaryote.</title>
        <authorList>
            <person name="Eisen J.A."/>
            <person name="Coyne R.S."/>
            <person name="Wu M."/>
            <person name="Wu D."/>
            <person name="Thiagarajan M."/>
            <person name="Wortman J.R."/>
            <person name="Badger J.H."/>
            <person name="Ren Q."/>
            <person name="Amedeo P."/>
            <person name="Jones K.M."/>
            <person name="Tallon L.J."/>
            <person name="Delcher A.L."/>
            <person name="Salzberg S.L."/>
            <person name="Silva J.C."/>
            <person name="Haas B.J."/>
            <person name="Majoros W.H."/>
            <person name="Farzad M."/>
            <person name="Carlton J.M."/>
            <person name="Smith R.K. Jr."/>
            <person name="Garg J."/>
            <person name="Pearlman R.E."/>
            <person name="Karrer K.M."/>
            <person name="Sun L."/>
            <person name="Manning G."/>
            <person name="Elde N.C."/>
            <person name="Turkewitz A.P."/>
            <person name="Asai D.J."/>
            <person name="Wilkes D.E."/>
            <person name="Wang Y."/>
            <person name="Cai H."/>
            <person name="Collins K."/>
            <person name="Stewart B.A."/>
            <person name="Lee S.R."/>
            <person name="Wilamowska K."/>
            <person name="Weinberg Z."/>
            <person name="Ruzzo W.L."/>
            <person name="Wloga D."/>
            <person name="Gaertig J."/>
            <person name="Frankel J."/>
            <person name="Tsao C.-C."/>
            <person name="Gorovsky M.A."/>
            <person name="Keeling P.J."/>
            <person name="Waller R.F."/>
            <person name="Patron N.J."/>
            <person name="Cherry J.M."/>
            <person name="Stover N.A."/>
            <person name="Krieger C.J."/>
            <person name="del Toro C."/>
            <person name="Ryder H.F."/>
            <person name="Williamson S.C."/>
            <person name="Barbeau R.A."/>
            <person name="Hamilton E.P."/>
            <person name="Orias E."/>
        </authorList>
    </citation>
    <scope>NUCLEOTIDE SEQUENCE [LARGE SCALE GENOMIC DNA]</scope>
    <source>
        <strain evidence="3">SB210</strain>
    </source>
</reference>
<feature type="coiled-coil region" evidence="1">
    <location>
        <begin position="412"/>
        <end position="450"/>
    </location>
</feature>
<accession>I7M9B5</accession>
<dbReference type="InParanoid" id="I7M9B5"/>